<dbReference type="HOGENOM" id="CLU_3171121_0_0_9"/>
<dbReference type="EMBL" id="CP003107">
    <property type="protein sequence ID" value="AET60254.1"/>
    <property type="molecule type" value="Genomic_DNA"/>
</dbReference>
<sequence length="47" mass="5299">MMKALLSRTVLLVPIGDGLFYILDCNFQIIDLINNGMKRLSLTKVCN</sequence>
<reference evidence="1 2" key="3">
    <citation type="journal article" date="2012" name="J. Bacteriol.">
        <title>Genome Sequence of Paenibacillus terrae HPL-003, a Xylanase-Producing Bacterium Isolated from Soil Found in Forest Residue.</title>
        <authorList>
            <person name="Shin S.H."/>
            <person name="Kim S."/>
            <person name="Kim J.Y."/>
            <person name="Song H.Y."/>
            <person name="Cho S.J."/>
            <person name="Kim D.R."/>
            <person name="Lee K.I."/>
            <person name="Lim H.K."/>
            <person name="Park N.J."/>
            <person name="Hwang I.T."/>
            <person name="Yang K.S."/>
        </authorList>
    </citation>
    <scope>NUCLEOTIDE SEQUENCE [LARGE SCALE GENOMIC DNA]</scope>
    <source>
        <strain evidence="1 2">HPL-003</strain>
    </source>
</reference>
<dbReference type="STRING" id="985665.HPL003_17550"/>
<evidence type="ECO:0000313" key="2">
    <source>
        <dbReference type="Proteomes" id="UP000005876"/>
    </source>
</evidence>
<dbReference type="KEGG" id="pta:HPL003_17550"/>
<protein>
    <submittedName>
        <fullName evidence="1">Uncharacterized protein</fullName>
    </submittedName>
</protein>
<organism evidence="1 2">
    <name type="scientific">Paenibacillus terrae (strain HPL-003)</name>
    <dbReference type="NCBI Taxonomy" id="985665"/>
    <lineage>
        <taxon>Bacteria</taxon>
        <taxon>Bacillati</taxon>
        <taxon>Bacillota</taxon>
        <taxon>Bacilli</taxon>
        <taxon>Bacillales</taxon>
        <taxon>Paenibacillaceae</taxon>
        <taxon>Paenibacillus</taxon>
    </lineage>
</organism>
<name>G7VZG0_PAETH</name>
<accession>G7VZG0</accession>
<reference key="2">
    <citation type="submission" date="2011-11" db="EMBL/GenBank/DDBJ databases">
        <authorList>
            <person name="Shin S.H."/>
            <person name="Kim S."/>
            <person name="Kim J.Y."/>
        </authorList>
    </citation>
    <scope>NUCLEOTIDE SEQUENCE</scope>
    <source>
        <strain>HPL-003</strain>
    </source>
</reference>
<evidence type="ECO:0000313" key="1">
    <source>
        <dbReference type="EMBL" id="AET60254.1"/>
    </source>
</evidence>
<dbReference type="Proteomes" id="UP000005876">
    <property type="component" value="Chromosome"/>
</dbReference>
<reference evidence="2" key="1">
    <citation type="submission" date="2011-11" db="EMBL/GenBank/DDBJ databases">
        <title>Complete sequence of Paenibacillus terrae HPL-003.</title>
        <authorList>
            <person name="Shin S.H."/>
            <person name="Kim S."/>
            <person name="Kim J.Y."/>
        </authorList>
    </citation>
    <scope>NUCLEOTIDE SEQUENCE [LARGE SCALE GENOMIC DNA]</scope>
    <source>
        <strain evidence="2">HPL-003</strain>
    </source>
</reference>
<proteinExistence type="predicted"/>
<dbReference type="AlphaFoldDB" id="G7VZG0"/>
<gene>
    <name evidence="1" type="ordered locus">HPL003_17550</name>
</gene>